<dbReference type="EMBL" id="LIZY01000132">
    <property type="protein sequence ID" value="KPJ62087.1"/>
    <property type="molecule type" value="Genomic_DNA"/>
</dbReference>
<gene>
    <name evidence="3" type="ORF">AMK68_05360</name>
</gene>
<evidence type="ECO:0000259" key="2">
    <source>
        <dbReference type="Pfam" id="PF18902"/>
    </source>
</evidence>
<evidence type="ECO:0000256" key="1">
    <source>
        <dbReference type="SAM" id="Phobius"/>
    </source>
</evidence>
<accession>A0A0S7XHZ1</accession>
<keyword evidence="1" id="KW-1133">Transmembrane helix</keyword>
<dbReference type="InterPro" id="IPR043717">
    <property type="entry name" value="DUF5658"/>
</dbReference>
<keyword evidence="1" id="KW-0812">Transmembrane</keyword>
<dbReference type="Proteomes" id="UP000052020">
    <property type="component" value="Unassembled WGS sequence"/>
</dbReference>
<evidence type="ECO:0000313" key="4">
    <source>
        <dbReference type="Proteomes" id="UP000052020"/>
    </source>
</evidence>
<keyword evidence="1" id="KW-0472">Membrane</keyword>
<feature type="transmembrane region" description="Helical" evidence="1">
    <location>
        <begin position="72"/>
        <end position="92"/>
    </location>
</feature>
<organism evidence="3 4">
    <name type="scientific">candidate division KD3-62 bacterium DG_56</name>
    <dbReference type="NCBI Taxonomy" id="1704032"/>
    <lineage>
        <taxon>Bacteria</taxon>
        <taxon>candidate division KD3-62</taxon>
    </lineage>
</organism>
<protein>
    <recommendedName>
        <fullName evidence="2">DUF5658 domain-containing protein</fullName>
    </recommendedName>
</protein>
<evidence type="ECO:0000313" key="3">
    <source>
        <dbReference type="EMBL" id="KPJ62087.1"/>
    </source>
</evidence>
<proteinExistence type="predicted"/>
<comment type="caution">
    <text evidence="3">The sequence shown here is derived from an EMBL/GenBank/DDBJ whole genome shotgun (WGS) entry which is preliminary data.</text>
</comment>
<dbReference type="Pfam" id="PF18902">
    <property type="entry name" value="DUF5658"/>
    <property type="match status" value="1"/>
</dbReference>
<dbReference type="AlphaFoldDB" id="A0A0S7XHZ1"/>
<sequence length="96" mass="10572">MGLLANGLVPLWLALNLSDALLTRHGLLSGTVVELNPLYRALEINLGDAVKAAATVVSLVLVWRLRRHSIHTAWIALAILCAWLVFVNVWNICHLI</sequence>
<name>A0A0S7XHZ1_9BACT</name>
<reference evidence="3 4" key="1">
    <citation type="journal article" date="2015" name="Microbiome">
        <title>Genomic resolution of linkages in carbon, nitrogen, and sulfur cycling among widespread estuary sediment bacteria.</title>
        <authorList>
            <person name="Baker B.J."/>
            <person name="Lazar C.S."/>
            <person name="Teske A.P."/>
            <person name="Dick G.J."/>
        </authorList>
    </citation>
    <scope>NUCLEOTIDE SEQUENCE [LARGE SCALE GENOMIC DNA]</scope>
    <source>
        <strain evidence="3">DG_56</strain>
    </source>
</reference>
<feature type="domain" description="DUF5658" evidence="2">
    <location>
        <begin position="13"/>
        <end position="94"/>
    </location>
</feature>